<organism evidence="2 3">
    <name type="scientific">Micromonospora avicenniae</name>
    <dbReference type="NCBI Taxonomy" id="1198245"/>
    <lineage>
        <taxon>Bacteria</taxon>
        <taxon>Bacillati</taxon>
        <taxon>Actinomycetota</taxon>
        <taxon>Actinomycetes</taxon>
        <taxon>Micromonosporales</taxon>
        <taxon>Micromonosporaceae</taxon>
        <taxon>Micromonospora</taxon>
    </lineage>
</organism>
<name>A0A1N7AFX4_9ACTN</name>
<reference evidence="2 3" key="1">
    <citation type="submission" date="2017-01" db="EMBL/GenBank/DDBJ databases">
        <authorList>
            <person name="Mah S.A."/>
            <person name="Swanson W.J."/>
            <person name="Moy G.W."/>
            <person name="Vacquier V.D."/>
        </authorList>
    </citation>
    <scope>NUCLEOTIDE SEQUENCE [LARGE SCALE GENOMIC DNA]</scope>
    <source>
        <strain evidence="2 3">DSM 45758</strain>
    </source>
</reference>
<dbReference type="AlphaFoldDB" id="A0A1N7AFX4"/>
<dbReference type="CDD" id="cd15482">
    <property type="entry name" value="Sialidase_non-viral"/>
    <property type="match status" value="1"/>
</dbReference>
<evidence type="ECO:0000313" key="3">
    <source>
        <dbReference type="Proteomes" id="UP000186004"/>
    </source>
</evidence>
<feature type="transmembrane region" description="Helical" evidence="1">
    <location>
        <begin position="61"/>
        <end position="79"/>
    </location>
</feature>
<feature type="transmembrane region" description="Helical" evidence="1">
    <location>
        <begin position="160"/>
        <end position="182"/>
    </location>
</feature>
<dbReference type="Proteomes" id="UP000186004">
    <property type="component" value="Unassembled WGS sequence"/>
</dbReference>
<feature type="transmembrane region" description="Helical" evidence="1">
    <location>
        <begin position="129"/>
        <end position="148"/>
    </location>
</feature>
<evidence type="ECO:0000313" key="2">
    <source>
        <dbReference type="EMBL" id="SIR37985.1"/>
    </source>
</evidence>
<dbReference type="SUPFAM" id="SSF50939">
    <property type="entry name" value="Sialidases"/>
    <property type="match status" value="1"/>
</dbReference>
<feature type="transmembrane region" description="Helical" evidence="1">
    <location>
        <begin position="491"/>
        <end position="512"/>
    </location>
</feature>
<feature type="transmembrane region" description="Helical" evidence="1">
    <location>
        <begin position="405"/>
        <end position="425"/>
    </location>
</feature>
<feature type="transmembrane region" description="Helical" evidence="1">
    <location>
        <begin position="375"/>
        <end position="393"/>
    </location>
</feature>
<feature type="transmembrane region" description="Helical" evidence="1">
    <location>
        <begin position="91"/>
        <end position="117"/>
    </location>
</feature>
<dbReference type="STRING" id="1198245.SAMN05444858_109104"/>
<feature type="transmembrane region" description="Helical" evidence="1">
    <location>
        <begin position="463"/>
        <end position="485"/>
    </location>
</feature>
<gene>
    <name evidence="2" type="ORF">SAMN05444858_109104</name>
</gene>
<accession>A0A1N7AFX4</accession>
<protein>
    <submittedName>
        <fullName evidence="2">Uncharacterized protein</fullName>
    </submittedName>
</protein>
<sequence length="538" mass="56399">MHRCQPGRMTERSPQPRDSASAMLAWLGHPISVAALVLLLVNDRLLKVEFPGPVTGKLSDVAGLVVAPPLTAVLLTLLAPRLPARTAVGLGFGLVGAVFTLVKSDAGAAAAASAIWSVVSGPSLIRADLTDLLALPALAVAALSWIGARRERVRLRTARMVRLLVLLPAATFAAAATSAIHYPDAVRVAVVEDRLVAAIGSGYGDYATEADSWRISEDDGATWRDATETEQKGLGSRIGAAGEPARHACSATNPARCYRLVAGRLRVDESDDAGRTWRTAWEVTEKQRSELIRQYEESGLRGPRVSGQELVVRDTTDGRHLVLVANGRDGFALRSADGVWARIGFAGATVGNHPYDGRAPTLGESSPESRGQDPLRVVLLLSGLAVLVLAVSGARAGRRTGAAHWLPVTLGLLGALVVGMLLVVWLDSAVLGAVAPVGLVPLLIGVAALALTPVGAPNVARRWALEVALAAALTGAMAALPLVGWLYGRPAYLWTALVLALLAGVPGLLLGWRAARLVAPPTRLVDPPYPWVPIRPPA</sequence>
<dbReference type="InterPro" id="IPR036278">
    <property type="entry name" value="Sialidase_sf"/>
</dbReference>
<keyword evidence="1" id="KW-1133">Transmembrane helix</keyword>
<keyword evidence="1" id="KW-0812">Transmembrane</keyword>
<evidence type="ECO:0000256" key="1">
    <source>
        <dbReference type="SAM" id="Phobius"/>
    </source>
</evidence>
<feature type="transmembrane region" description="Helical" evidence="1">
    <location>
        <begin position="431"/>
        <end position="451"/>
    </location>
</feature>
<proteinExistence type="predicted"/>
<feature type="transmembrane region" description="Helical" evidence="1">
    <location>
        <begin position="21"/>
        <end position="41"/>
    </location>
</feature>
<keyword evidence="1" id="KW-0472">Membrane</keyword>
<dbReference type="EMBL" id="FTNF01000009">
    <property type="protein sequence ID" value="SIR37985.1"/>
    <property type="molecule type" value="Genomic_DNA"/>
</dbReference>
<keyword evidence="3" id="KW-1185">Reference proteome</keyword>